<dbReference type="PANTHER" id="PTHR43471:SF1">
    <property type="entry name" value="ABC TRANSPORTER PERMEASE PROTEIN NOSY-RELATED"/>
    <property type="match status" value="1"/>
</dbReference>
<dbReference type="EMBL" id="PEIK01000004">
    <property type="protein sequence ID" value="PIH04949.1"/>
    <property type="molecule type" value="Genomic_DNA"/>
</dbReference>
<feature type="transmembrane region" description="Helical" evidence="5">
    <location>
        <begin position="217"/>
        <end position="236"/>
    </location>
</feature>
<feature type="transmembrane region" description="Helical" evidence="5">
    <location>
        <begin position="160"/>
        <end position="179"/>
    </location>
</feature>
<dbReference type="Proteomes" id="UP000231322">
    <property type="component" value="Unassembled WGS sequence"/>
</dbReference>
<dbReference type="Pfam" id="PF12698">
    <property type="entry name" value="ABC2_membrane_3"/>
    <property type="match status" value="1"/>
</dbReference>
<organism evidence="7 8">
    <name type="scientific">Clostridium combesii</name>
    <dbReference type="NCBI Taxonomy" id="39481"/>
    <lineage>
        <taxon>Bacteria</taxon>
        <taxon>Bacillati</taxon>
        <taxon>Bacillota</taxon>
        <taxon>Clostridia</taxon>
        <taxon>Eubacteriales</taxon>
        <taxon>Clostridiaceae</taxon>
        <taxon>Clostridium</taxon>
    </lineage>
</organism>
<evidence type="ECO:0000313" key="8">
    <source>
        <dbReference type="Proteomes" id="UP000231322"/>
    </source>
</evidence>
<accession>A0A2G7HIM9</accession>
<evidence type="ECO:0000256" key="5">
    <source>
        <dbReference type="SAM" id="Phobius"/>
    </source>
</evidence>
<keyword evidence="2 5" id="KW-0812">Transmembrane</keyword>
<dbReference type="GO" id="GO:0140359">
    <property type="term" value="F:ABC-type transporter activity"/>
    <property type="evidence" value="ECO:0007669"/>
    <property type="project" value="InterPro"/>
</dbReference>
<evidence type="ECO:0000259" key="6">
    <source>
        <dbReference type="Pfam" id="PF12698"/>
    </source>
</evidence>
<keyword evidence="3 5" id="KW-1133">Transmembrane helix</keyword>
<reference evidence="7 8" key="1">
    <citation type="submission" date="2017-10" db="EMBL/GenBank/DDBJ databases">
        <title>Reclassification of Eubacterium combesii and discrepancies in the nomenclature of botulinum neurotoxin producing clostridia. Request for an Opinion.</title>
        <authorList>
            <person name="Dobritsa A.P."/>
            <person name="Kutumbaka K.K."/>
            <person name="Samadpour M."/>
        </authorList>
    </citation>
    <scope>NUCLEOTIDE SEQUENCE [LARGE SCALE GENOMIC DNA]</scope>
    <source>
        <strain evidence="7 8">DSM 20696</strain>
    </source>
</reference>
<feature type="transmembrane region" description="Helical" evidence="5">
    <location>
        <begin position="98"/>
        <end position="121"/>
    </location>
</feature>
<comment type="caution">
    <text evidence="7">The sequence shown here is derived from an EMBL/GenBank/DDBJ whole genome shotgun (WGS) entry which is preliminary data.</text>
</comment>
<feature type="transmembrane region" description="Helical" evidence="5">
    <location>
        <begin position="133"/>
        <end position="154"/>
    </location>
</feature>
<sequence>MDFSIRRINALLKKEIKDFAKNMNVSVMYLLPIMFSIIYSKLLGNNSSNDVMNKINILILCVGMNISLISSMVISMLIAEEKEKNTLRTLILSAVSPWEFLTGKVLITFLVSEVINIAIFFSIGCDIQYLGKYILITTLVLFSMIEIGAIIGIISPNQMATGVFSMPVVMIFFLIPAFAKANKTIEAIAKFLPSYHMNIMIARLFKGETFGIESTRSIAIILAWIIIAVIAFAFTYNRRGLDK</sequence>
<evidence type="ECO:0000256" key="4">
    <source>
        <dbReference type="ARBA" id="ARBA00023136"/>
    </source>
</evidence>
<gene>
    <name evidence="7" type="ORF">CS538_07185</name>
</gene>
<protein>
    <recommendedName>
        <fullName evidence="6">ABC-2 type transporter transmembrane domain-containing protein</fullName>
    </recommendedName>
</protein>
<dbReference type="AlphaFoldDB" id="A0A2G7HIM9"/>
<feature type="transmembrane region" description="Helical" evidence="5">
    <location>
        <begin position="26"/>
        <end position="43"/>
    </location>
</feature>
<feature type="transmembrane region" description="Helical" evidence="5">
    <location>
        <begin position="55"/>
        <end position="78"/>
    </location>
</feature>
<dbReference type="InterPro" id="IPR013525">
    <property type="entry name" value="ABC2_TM"/>
</dbReference>
<evidence type="ECO:0000256" key="3">
    <source>
        <dbReference type="ARBA" id="ARBA00022989"/>
    </source>
</evidence>
<dbReference type="PANTHER" id="PTHR43471">
    <property type="entry name" value="ABC TRANSPORTER PERMEASE"/>
    <property type="match status" value="1"/>
</dbReference>
<feature type="domain" description="ABC-2 type transporter transmembrane" evidence="6">
    <location>
        <begin position="14"/>
        <end position="233"/>
    </location>
</feature>
<keyword evidence="4 5" id="KW-0472">Membrane</keyword>
<evidence type="ECO:0000256" key="2">
    <source>
        <dbReference type="ARBA" id="ARBA00022692"/>
    </source>
</evidence>
<name>A0A2G7HIM9_9CLOT</name>
<dbReference type="GO" id="GO:0016020">
    <property type="term" value="C:membrane"/>
    <property type="evidence" value="ECO:0007669"/>
    <property type="project" value="UniProtKB-SubCell"/>
</dbReference>
<keyword evidence="8" id="KW-1185">Reference proteome</keyword>
<proteinExistence type="predicted"/>
<comment type="subcellular location">
    <subcellularLocation>
        <location evidence="1">Membrane</location>
        <topology evidence="1">Multi-pass membrane protein</topology>
    </subcellularLocation>
</comment>
<evidence type="ECO:0000256" key="1">
    <source>
        <dbReference type="ARBA" id="ARBA00004141"/>
    </source>
</evidence>
<dbReference type="RefSeq" id="WP_099838978.1">
    <property type="nucleotide sequence ID" value="NZ_PEIK01000004.1"/>
</dbReference>
<evidence type="ECO:0000313" key="7">
    <source>
        <dbReference type="EMBL" id="PIH04949.1"/>
    </source>
</evidence>